<proteinExistence type="predicted"/>
<organism evidence="1 2">
    <name type="scientific">Pseudochrobactrum asaccharolyticum</name>
    <dbReference type="NCBI Taxonomy" id="354351"/>
    <lineage>
        <taxon>Bacteria</taxon>
        <taxon>Pseudomonadati</taxon>
        <taxon>Pseudomonadota</taxon>
        <taxon>Alphaproteobacteria</taxon>
        <taxon>Hyphomicrobiales</taxon>
        <taxon>Brucellaceae</taxon>
        <taxon>Pseudochrobactrum</taxon>
    </lineage>
</organism>
<protein>
    <recommendedName>
        <fullName evidence="3">Transposase</fullName>
    </recommendedName>
</protein>
<evidence type="ECO:0000313" key="2">
    <source>
        <dbReference type="Proteomes" id="UP000252893"/>
    </source>
</evidence>
<evidence type="ECO:0000313" key="1">
    <source>
        <dbReference type="EMBL" id="RBO95458.1"/>
    </source>
</evidence>
<reference evidence="1 2" key="1">
    <citation type="submission" date="2018-06" db="EMBL/GenBank/DDBJ databases">
        <title>Genomic Encyclopedia of Type Strains, Phase IV (KMG-IV): sequencing the most valuable type-strain genomes for metagenomic binning, comparative biology and taxonomic classification.</title>
        <authorList>
            <person name="Goeker M."/>
        </authorList>
    </citation>
    <scope>NUCLEOTIDE SEQUENCE [LARGE SCALE GENOMIC DNA]</scope>
    <source>
        <strain evidence="1 2">DSM 25619</strain>
    </source>
</reference>
<dbReference type="Proteomes" id="UP000252893">
    <property type="component" value="Unassembled WGS sequence"/>
</dbReference>
<name>A0A366E209_9HYPH</name>
<evidence type="ECO:0008006" key="3">
    <source>
        <dbReference type="Google" id="ProtNLM"/>
    </source>
</evidence>
<accession>A0A366E209</accession>
<keyword evidence="2" id="KW-1185">Reference proteome</keyword>
<dbReference type="AlphaFoldDB" id="A0A366E209"/>
<sequence length="36" mass="4040">MAKANFTDKFKLDAIQQITERGYSGIAMLSRRHPSG</sequence>
<comment type="caution">
    <text evidence="1">The sequence shown here is derived from an EMBL/GenBank/DDBJ whole genome shotgun (WGS) entry which is preliminary data.</text>
</comment>
<gene>
    <name evidence="1" type="ORF">DFR47_10321</name>
</gene>
<dbReference type="EMBL" id="QNRH01000003">
    <property type="protein sequence ID" value="RBO95458.1"/>
    <property type="molecule type" value="Genomic_DNA"/>
</dbReference>